<reference evidence="4" key="1">
    <citation type="journal article" date="2014" name="Front. Microbiol.">
        <title>High frequency of phylogenetically diverse reductive dehalogenase-homologous genes in deep subseafloor sedimentary metagenomes.</title>
        <authorList>
            <person name="Kawai M."/>
            <person name="Futagami T."/>
            <person name="Toyoda A."/>
            <person name="Takaki Y."/>
            <person name="Nishi S."/>
            <person name="Hori S."/>
            <person name="Arai W."/>
            <person name="Tsubouchi T."/>
            <person name="Morono Y."/>
            <person name="Uchiyama I."/>
            <person name="Ito T."/>
            <person name="Fujiyama A."/>
            <person name="Inagaki F."/>
            <person name="Takami H."/>
        </authorList>
    </citation>
    <scope>NUCLEOTIDE SEQUENCE</scope>
    <source>
        <strain evidence="4">Expedition CK06-06</strain>
    </source>
</reference>
<dbReference type="Pfam" id="PF01555">
    <property type="entry name" value="N6_N4_Mtase"/>
    <property type="match status" value="2"/>
</dbReference>
<comment type="caution">
    <text evidence="4">The sequence shown here is derived from an EMBL/GenBank/DDBJ whole genome shotgun (WGS) entry which is preliminary data.</text>
</comment>
<dbReference type="InterPro" id="IPR002941">
    <property type="entry name" value="DNA_methylase_N4/N6"/>
</dbReference>
<protein>
    <recommendedName>
        <fullName evidence="3">DNA methylase N-4/N-6 domain-containing protein</fullName>
    </recommendedName>
</protein>
<feature type="domain" description="DNA methylase N-4/N-6" evidence="3">
    <location>
        <begin position="9"/>
        <end position="119"/>
    </location>
</feature>
<dbReference type="GO" id="GO:0016423">
    <property type="term" value="F:tRNA (guanine) methyltransferase activity"/>
    <property type="evidence" value="ECO:0007669"/>
    <property type="project" value="TreeGrafter"/>
</dbReference>
<dbReference type="PANTHER" id="PTHR14911:SF13">
    <property type="entry name" value="TRNA (GUANINE(6)-N2)-METHYLTRANSFERASE THUMP3"/>
    <property type="match status" value="1"/>
</dbReference>
<dbReference type="GO" id="GO:0003677">
    <property type="term" value="F:DNA binding"/>
    <property type="evidence" value="ECO:0007669"/>
    <property type="project" value="InterPro"/>
</dbReference>
<evidence type="ECO:0000259" key="3">
    <source>
        <dbReference type="Pfam" id="PF01555"/>
    </source>
</evidence>
<dbReference type="PRINTS" id="PR00508">
    <property type="entry name" value="S21N4MTFRASE"/>
</dbReference>
<evidence type="ECO:0000313" key="4">
    <source>
        <dbReference type="EMBL" id="GAG70594.1"/>
    </source>
</evidence>
<proteinExistence type="predicted"/>
<gene>
    <name evidence="4" type="ORF">S01H4_01701</name>
</gene>
<accession>X0ZMI7</accession>
<dbReference type="SUPFAM" id="SSF53335">
    <property type="entry name" value="S-adenosyl-L-methionine-dependent methyltransferases"/>
    <property type="match status" value="2"/>
</dbReference>
<dbReference type="Gene3D" id="3.40.50.150">
    <property type="entry name" value="Vaccinia Virus protein VP39"/>
    <property type="match status" value="2"/>
</dbReference>
<dbReference type="GO" id="GO:0030488">
    <property type="term" value="P:tRNA methylation"/>
    <property type="evidence" value="ECO:0007669"/>
    <property type="project" value="TreeGrafter"/>
</dbReference>
<dbReference type="AlphaFoldDB" id="X0ZMI7"/>
<evidence type="ECO:0000256" key="1">
    <source>
        <dbReference type="ARBA" id="ARBA00022603"/>
    </source>
</evidence>
<dbReference type="EMBL" id="BART01000326">
    <property type="protein sequence ID" value="GAG70594.1"/>
    <property type="molecule type" value="Genomic_DNA"/>
</dbReference>
<sequence length="283" mass="32908">MREITQKDYEKWIKKHKEIVIEDTRIPLGRKREIKKLQPEKFELQTTSVWSFPKRGNWATHKGNFRGNWAPEIARNIILRYSKEGDTVLDQMVGGGTTLIECKLLNRYGIGIDINKEAAMLTRDRLNFDFETSTTQRTFVGDARDLNLLKDNSIDLIATHPPYANIINYSKSSKKHIEGDLSYVQNIEEFAGEIKKVAEESFRVLKPGKYCAILIGDTRRYKHYVPISFKVLQSFLDVGFILKEDVIKKQWQCKTTLAFFFLNTSFCLCRIGYTITFEISSWL</sequence>
<keyword evidence="1" id="KW-0489">Methyltransferase</keyword>
<dbReference type="CDD" id="cd02440">
    <property type="entry name" value="AdoMet_MTases"/>
    <property type="match status" value="1"/>
</dbReference>
<organism evidence="4">
    <name type="scientific">marine sediment metagenome</name>
    <dbReference type="NCBI Taxonomy" id="412755"/>
    <lineage>
        <taxon>unclassified sequences</taxon>
        <taxon>metagenomes</taxon>
        <taxon>ecological metagenomes</taxon>
    </lineage>
</organism>
<keyword evidence="2" id="KW-0808">Transferase</keyword>
<evidence type="ECO:0000256" key="2">
    <source>
        <dbReference type="ARBA" id="ARBA00022679"/>
    </source>
</evidence>
<dbReference type="PANTHER" id="PTHR14911">
    <property type="entry name" value="THUMP DOMAIN-CONTAINING"/>
    <property type="match status" value="1"/>
</dbReference>
<name>X0ZMI7_9ZZZZ</name>
<feature type="domain" description="DNA methylase N-4/N-6" evidence="3">
    <location>
        <begin position="154"/>
        <end position="251"/>
    </location>
</feature>
<dbReference type="GO" id="GO:0008170">
    <property type="term" value="F:N-methyltransferase activity"/>
    <property type="evidence" value="ECO:0007669"/>
    <property type="project" value="InterPro"/>
</dbReference>
<dbReference type="InterPro" id="IPR001091">
    <property type="entry name" value="RM_Methyltransferase"/>
</dbReference>
<dbReference type="InterPro" id="IPR029063">
    <property type="entry name" value="SAM-dependent_MTases_sf"/>
</dbReference>